<dbReference type="RefSeq" id="WP_106363538.1">
    <property type="nucleotide sequence ID" value="NZ_PVTJ01000003.1"/>
</dbReference>
<keyword evidence="1" id="KW-0472">Membrane</keyword>
<proteinExistence type="predicted"/>
<protein>
    <submittedName>
        <fullName evidence="3">Uncharacterized protein DUF4395</fullName>
    </submittedName>
</protein>
<accession>A0A2T0UNW1</accession>
<gene>
    <name evidence="3" type="ORF">B0I28_10389</name>
</gene>
<organism evidence="3 4">
    <name type="scientific">Glycomyces artemisiae</name>
    <dbReference type="NCBI Taxonomy" id="1076443"/>
    <lineage>
        <taxon>Bacteria</taxon>
        <taxon>Bacillati</taxon>
        <taxon>Actinomycetota</taxon>
        <taxon>Actinomycetes</taxon>
        <taxon>Glycomycetales</taxon>
        <taxon>Glycomycetaceae</taxon>
        <taxon>Glycomyces</taxon>
    </lineage>
</organism>
<feature type="transmembrane region" description="Helical" evidence="1">
    <location>
        <begin position="110"/>
        <end position="131"/>
    </location>
</feature>
<dbReference type="Proteomes" id="UP000238176">
    <property type="component" value="Unassembled WGS sequence"/>
</dbReference>
<feature type="transmembrane region" description="Helical" evidence="1">
    <location>
        <begin position="85"/>
        <end position="104"/>
    </location>
</feature>
<keyword evidence="4" id="KW-1185">Reference proteome</keyword>
<dbReference type="AlphaFoldDB" id="A0A2T0UNW1"/>
<dbReference type="InterPro" id="IPR025508">
    <property type="entry name" value="DUF4395"/>
</dbReference>
<keyword evidence="1" id="KW-1133">Transmembrane helix</keyword>
<dbReference type="OrthoDB" id="345402at2"/>
<evidence type="ECO:0000313" key="3">
    <source>
        <dbReference type="EMBL" id="PRY59615.1"/>
    </source>
</evidence>
<feature type="domain" description="DUF4395" evidence="2">
    <location>
        <begin position="11"/>
        <end position="140"/>
    </location>
</feature>
<dbReference type="Pfam" id="PF14340">
    <property type="entry name" value="DUF4395"/>
    <property type="match status" value="1"/>
</dbReference>
<feature type="transmembrane region" description="Helical" evidence="1">
    <location>
        <begin position="39"/>
        <end position="64"/>
    </location>
</feature>
<sequence>MRRLFSFPNPVNEVAARLVAAGVVLMSVAALVFQAEWLVVVIALGFIARVATGPTLSVLGQLVTRVIVPRLPVEPKPVPGPPKRFAQGIGVAFSVASALLLLVFDADLAGWIVLAALAAAATLESAFAFCLGCKMFALLTKAGLIPASVCEACNDITARTEANLRRKAAAV</sequence>
<evidence type="ECO:0000259" key="2">
    <source>
        <dbReference type="Pfam" id="PF14340"/>
    </source>
</evidence>
<reference evidence="3 4" key="1">
    <citation type="submission" date="2018-03" db="EMBL/GenBank/DDBJ databases">
        <title>Genomic Encyclopedia of Type Strains, Phase III (KMG-III): the genomes of soil and plant-associated and newly described type strains.</title>
        <authorList>
            <person name="Whitman W."/>
        </authorList>
    </citation>
    <scope>NUCLEOTIDE SEQUENCE [LARGE SCALE GENOMIC DNA]</scope>
    <source>
        <strain evidence="3 4">CGMCC 4.7067</strain>
    </source>
</reference>
<keyword evidence="1" id="KW-0812">Transmembrane</keyword>
<dbReference type="EMBL" id="PVTJ01000003">
    <property type="protein sequence ID" value="PRY59615.1"/>
    <property type="molecule type" value="Genomic_DNA"/>
</dbReference>
<comment type="caution">
    <text evidence="3">The sequence shown here is derived from an EMBL/GenBank/DDBJ whole genome shotgun (WGS) entry which is preliminary data.</text>
</comment>
<feature type="transmembrane region" description="Helical" evidence="1">
    <location>
        <begin position="14"/>
        <end position="33"/>
    </location>
</feature>
<evidence type="ECO:0000256" key="1">
    <source>
        <dbReference type="SAM" id="Phobius"/>
    </source>
</evidence>
<evidence type="ECO:0000313" key="4">
    <source>
        <dbReference type="Proteomes" id="UP000238176"/>
    </source>
</evidence>
<name>A0A2T0UNW1_9ACTN</name>